<evidence type="ECO:0000313" key="8">
    <source>
        <dbReference type="Proteomes" id="UP000615446"/>
    </source>
</evidence>
<dbReference type="AlphaFoldDB" id="A0A8H3R3U0"/>
<name>A0A8H3R3U0_9GLOM</name>
<dbReference type="InterPro" id="IPR001245">
    <property type="entry name" value="Ser-Thr/Tyr_kinase_cat_dom"/>
</dbReference>
<dbReference type="GO" id="GO:0004674">
    <property type="term" value="F:protein serine/threonine kinase activity"/>
    <property type="evidence" value="ECO:0007669"/>
    <property type="project" value="TreeGrafter"/>
</dbReference>
<keyword evidence="2 5" id="KW-0547">Nucleotide-binding</keyword>
<evidence type="ECO:0000256" key="1">
    <source>
        <dbReference type="ARBA" id="ARBA00022679"/>
    </source>
</evidence>
<keyword evidence="1" id="KW-0808">Transferase</keyword>
<keyword evidence="3 7" id="KW-0418">Kinase</keyword>
<dbReference type="PIRSF" id="PIRSF000654">
    <property type="entry name" value="Integrin-linked_kinase"/>
    <property type="match status" value="1"/>
</dbReference>
<evidence type="ECO:0000256" key="4">
    <source>
        <dbReference type="ARBA" id="ARBA00022840"/>
    </source>
</evidence>
<evidence type="ECO:0000256" key="2">
    <source>
        <dbReference type="ARBA" id="ARBA00022741"/>
    </source>
</evidence>
<dbReference type="SUPFAM" id="SSF56112">
    <property type="entry name" value="Protein kinase-like (PK-like)"/>
    <property type="match status" value="1"/>
</dbReference>
<evidence type="ECO:0000256" key="3">
    <source>
        <dbReference type="ARBA" id="ARBA00022777"/>
    </source>
</evidence>
<dbReference type="OrthoDB" id="10261027at2759"/>
<keyword evidence="4 5" id="KW-0067">ATP-binding</keyword>
<dbReference type="PANTHER" id="PTHR44329:SF288">
    <property type="entry name" value="MITOGEN-ACTIVATED PROTEIN KINASE KINASE KINASE 20"/>
    <property type="match status" value="1"/>
</dbReference>
<evidence type="ECO:0000256" key="5">
    <source>
        <dbReference type="PROSITE-ProRule" id="PRU10141"/>
    </source>
</evidence>
<dbReference type="PRINTS" id="PR00109">
    <property type="entry name" value="TYRKINASE"/>
</dbReference>
<gene>
    <name evidence="7" type="ORF">RCL2_002937500</name>
</gene>
<dbReference type="Pfam" id="PF00069">
    <property type="entry name" value="Pkinase"/>
    <property type="match status" value="1"/>
</dbReference>
<dbReference type="GO" id="GO:0005524">
    <property type="term" value="F:ATP binding"/>
    <property type="evidence" value="ECO:0007669"/>
    <property type="project" value="UniProtKB-UniRule"/>
</dbReference>
<dbReference type="InterPro" id="IPR011009">
    <property type="entry name" value="Kinase-like_dom_sf"/>
</dbReference>
<protein>
    <submittedName>
        <fullName evidence="7">Kinase-like domain-containing protein</fullName>
    </submittedName>
</protein>
<dbReference type="PANTHER" id="PTHR44329">
    <property type="entry name" value="SERINE/THREONINE-PROTEIN KINASE TNNI3K-RELATED"/>
    <property type="match status" value="1"/>
</dbReference>
<dbReference type="PROSITE" id="PS50011">
    <property type="entry name" value="PROTEIN_KINASE_DOM"/>
    <property type="match status" value="1"/>
</dbReference>
<dbReference type="InterPro" id="IPR000719">
    <property type="entry name" value="Prot_kinase_dom"/>
</dbReference>
<sequence>MTSNSNKYTNISKQIEWFKDGITEGYINYYDYSEFKNIKVIGYGAFGRVYQATWKSSNTIIALKSFENNESIMKEIINEIKLLHKVNFHMNIIKFLVLQKKKVSIKISSEDNIDSIYLLVLECADSGTLSNYLKDNCNKLDWNTKLKFATQLVDAVSCIHHNDIIHCDLHSDNILIHQNTIKLADFGLSRRLAEVSTQNDILGIVPYIDPQHFQESNNDSYHYKPNKKSDVYSIGVLLWEISSEQKPFKSYDKFCQKPRLILDILNGKRESPIPNTPIDYINIYTKCWQGNPDDRPDIQQVFSDLKLINLNINEVKAFELYKEAAEKGRIIDNVKMFINHTHN</sequence>
<dbReference type="SMART" id="SM00220">
    <property type="entry name" value="S_TKc"/>
    <property type="match status" value="1"/>
</dbReference>
<evidence type="ECO:0000313" key="7">
    <source>
        <dbReference type="EMBL" id="GET03026.1"/>
    </source>
</evidence>
<feature type="domain" description="Protein kinase" evidence="6">
    <location>
        <begin position="35"/>
        <end position="307"/>
    </location>
</feature>
<dbReference type="InterPro" id="IPR051681">
    <property type="entry name" value="Ser/Thr_Kinases-Pseudokinases"/>
</dbReference>
<dbReference type="PROSITE" id="PS00107">
    <property type="entry name" value="PROTEIN_KINASE_ATP"/>
    <property type="match status" value="1"/>
</dbReference>
<evidence type="ECO:0000259" key="6">
    <source>
        <dbReference type="PROSITE" id="PS50011"/>
    </source>
</evidence>
<reference evidence="7" key="1">
    <citation type="submission" date="2019-10" db="EMBL/GenBank/DDBJ databases">
        <title>Conservation and host-specific expression of non-tandemly repeated heterogenous ribosome RNA gene in arbuscular mycorrhizal fungi.</title>
        <authorList>
            <person name="Maeda T."/>
            <person name="Kobayashi Y."/>
            <person name="Nakagawa T."/>
            <person name="Ezawa T."/>
            <person name="Yamaguchi K."/>
            <person name="Bino T."/>
            <person name="Nishimoto Y."/>
            <person name="Shigenobu S."/>
            <person name="Kawaguchi M."/>
        </authorList>
    </citation>
    <scope>NUCLEOTIDE SEQUENCE</scope>
    <source>
        <strain evidence="7">HR1</strain>
    </source>
</reference>
<dbReference type="Proteomes" id="UP000615446">
    <property type="component" value="Unassembled WGS sequence"/>
</dbReference>
<organism evidence="7 8">
    <name type="scientific">Rhizophagus clarus</name>
    <dbReference type="NCBI Taxonomy" id="94130"/>
    <lineage>
        <taxon>Eukaryota</taxon>
        <taxon>Fungi</taxon>
        <taxon>Fungi incertae sedis</taxon>
        <taxon>Mucoromycota</taxon>
        <taxon>Glomeromycotina</taxon>
        <taxon>Glomeromycetes</taxon>
        <taxon>Glomerales</taxon>
        <taxon>Glomeraceae</taxon>
        <taxon>Rhizophagus</taxon>
    </lineage>
</organism>
<dbReference type="EMBL" id="BLAL01000319">
    <property type="protein sequence ID" value="GET03026.1"/>
    <property type="molecule type" value="Genomic_DNA"/>
</dbReference>
<comment type="caution">
    <text evidence="7">The sequence shown here is derived from an EMBL/GenBank/DDBJ whole genome shotgun (WGS) entry which is preliminary data.</text>
</comment>
<feature type="binding site" evidence="5">
    <location>
        <position position="74"/>
    </location>
    <ligand>
        <name>ATP</name>
        <dbReference type="ChEBI" id="CHEBI:30616"/>
    </ligand>
</feature>
<proteinExistence type="predicted"/>
<dbReference type="Gene3D" id="1.10.510.10">
    <property type="entry name" value="Transferase(Phosphotransferase) domain 1"/>
    <property type="match status" value="1"/>
</dbReference>
<dbReference type="InterPro" id="IPR017441">
    <property type="entry name" value="Protein_kinase_ATP_BS"/>
</dbReference>
<accession>A0A8H3R3U0</accession>